<dbReference type="SUPFAM" id="SSF52058">
    <property type="entry name" value="L domain-like"/>
    <property type="match status" value="1"/>
</dbReference>
<dbReference type="Gene3D" id="3.80.10.10">
    <property type="entry name" value="Ribonuclease Inhibitor"/>
    <property type="match status" value="3"/>
</dbReference>
<dbReference type="InterPro" id="IPR055414">
    <property type="entry name" value="LRR_R13L4/SHOC2-like"/>
</dbReference>
<dbReference type="Pfam" id="PF23598">
    <property type="entry name" value="LRR_14"/>
    <property type="match status" value="1"/>
</dbReference>
<dbReference type="PANTHER" id="PTHR48051">
    <property type="match status" value="1"/>
</dbReference>
<dbReference type="Proteomes" id="UP000327085">
    <property type="component" value="Chromosome 5"/>
</dbReference>
<dbReference type="EMBL" id="CABIKO010000023">
    <property type="protein sequence ID" value="VVA17186.1"/>
    <property type="molecule type" value="Genomic_DNA"/>
</dbReference>
<keyword evidence="2" id="KW-0677">Repeat</keyword>
<sequence>HMKKLTSLNFTGSKFLTEIPDLSNSPNLRYLKASFCTSLVEVHPSVGYLDKLEILDFSACFELTKFPNKVGLKSLKLFFLDRCIKLESFPEIVDKMESLIELKLGGTGIEELPSSIGNLTGLKELGLHQSAIERLPSSIGNLTGLETLSLYESAIEELPSSIGNLTGLEHLYLSDCQNLANLPQSIYGLQNLYSIVLDRCPELVTLPNNLISEGLSSAESIPLEVRTNTNSPRDGHIVRQREMSFQECNVSNIDSLENSCFWSNLESIDLSESNFVCLPVCISKCVNLWSLNLSGCKRLVEILVQLPASIEMIYMVDCISLERFSTLSKILEDEDMQGIRYMDLSNCHRLCDNLGLDLSKMAKILLNQMKMKERITVTLPHRGSEVPEWFTFGDDFDDYDESKFHYVDFDGRSVRNYKLPIEIPWTSVLETTKLVLFAVWEITESFDGHCYLEYDLDGYEGHLDLFTIETGEGNVWLKCIPISYCEQILKTPIFRVKVKGKGLHIKSIGAHLAPISMSKDGDDDGKHFDENESDESDDDDVGDEVGPKIDFVVTLMTMMKVLMFKTYFEFGPKGERLYYDVEN</sequence>
<feature type="domain" description="Disease resistance R13L4/SHOC-2-like LRR" evidence="4">
    <location>
        <begin position="115"/>
        <end position="203"/>
    </location>
</feature>
<dbReference type="Gramene" id="VVA17186">
    <property type="protein sequence ID" value="VVA17186"/>
    <property type="gene ID" value="Prudul26B035246"/>
</dbReference>
<keyword evidence="1" id="KW-0433">Leucine-rich repeat</keyword>
<proteinExistence type="predicted"/>
<dbReference type="InterPro" id="IPR032675">
    <property type="entry name" value="LRR_dom_sf"/>
</dbReference>
<feature type="non-terminal residue" evidence="5">
    <location>
        <position position="1"/>
    </location>
</feature>
<dbReference type="OMA" id="CISKFRK"/>
<feature type="compositionally biased region" description="Acidic residues" evidence="3">
    <location>
        <begin position="531"/>
        <end position="543"/>
    </location>
</feature>
<dbReference type="GO" id="GO:0005737">
    <property type="term" value="C:cytoplasm"/>
    <property type="evidence" value="ECO:0007669"/>
    <property type="project" value="TreeGrafter"/>
</dbReference>
<reference evidence="6" key="1">
    <citation type="journal article" date="2020" name="Plant J.">
        <title>Transposons played a major role in the diversification between the closely related almond and peach genomes: results from the almond genome sequence.</title>
        <authorList>
            <person name="Alioto T."/>
            <person name="Alexiou K.G."/>
            <person name="Bardil A."/>
            <person name="Barteri F."/>
            <person name="Castanera R."/>
            <person name="Cruz F."/>
            <person name="Dhingra A."/>
            <person name="Duval H."/>
            <person name="Fernandez I Marti A."/>
            <person name="Frias L."/>
            <person name="Galan B."/>
            <person name="Garcia J.L."/>
            <person name="Howad W."/>
            <person name="Gomez-Garrido J."/>
            <person name="Gut M."/>
            <person name="Julca I."/>
            <person name="Morata J."/>
            <person name="Puigdomenech P."/>
            <person name="Ribeca P."/>
            <person name="Rubio Cabetas M.J."/>
            <person name="Vlasova A."/>
            <person name="Wirthensohn M."/>
            <person name="Garcia-Mas J."/>
            <person name="Gabaldon T."/>
            <person name="Casacuberta J.M."/>
            <person name="Arus P."/>
        </authorList>
    </citation>
    <scope>NUCLEOTIDE SEQUENCE [LARGE SCALE GENOMIC DNA]</scope>
    <source>
        <strain evidence="6">cv. Texas</strain>
    </source>
</reference>
<dbReference type="InParanoid" id="A0A5E4EP66"/>
<evidence type="ECO:0000259" key="4">
    <source>
        <dbReference type="Pfam" id="PF23598"/>
    </source>
</evidence>
<evidence type="ECO:0000313" key="6">
    <source>
        <dbReference type="Proteomes" id="UP000327085"/>
    </source>
</evidence>
<dbReference type="AlphaFoldDB" id="A0A5E4EP66"/>
<protein>
    <recommendedName>
        <fullName evidence="4">Disease resistance R13L4/SHOC-2-like LRR domain-containing protein</fullName>
    </recommendedName>
</protein>
<evidence type="ECO:0000256" key="2">
    <source>
        <dbReference type="ARBA" id="ARBA00022737"/>
    </source>
</evidence>
<accession>A0A5E4EP66</accession>
<evidence type="ECO:0000256" key="1">
    <source>
        <dbReference type="ARBA" id="ARBA00022614"/>
    </source>
</evidence>
<organism evidence="5 6">
    <name type="scientific">Prunus dulcis</name>
    <name type="common">Almond</name>
    <name type="synonym">Amygdalus dulcis</name>
    <dbReference type="NCBI Taxonomy" id="3755"/>
    <lineage>
        <taxon>Eukaryota</taxon>
        <taxon>Viridiplantae</taxon>
        <taxon>Streptophyta</taxon>
        <taxon>Embryophyta</taxon>
        <taxon>Tracheophyta</taxon>
        <taxon>Spermatophyta</taxon>
        <taxon>Magnoliopsida</taxon>
        <taxon>eudicotyledons</taxon>
        <taxon>Gunneridae</taxon>
        <taxon>Pentapetalae</taxon>
        <taxon>rosids</taxon>
        <taxon>fabids</taxon>
        <taxon>Rosales</taxon>
        <taxon>Rosaceae</taxon>
        <taxon>Amygdaloideae</taxon>
        <taxon>Amygdaleae</taxon>
        <taxon>Prunus</taxon>
    </lineage>
</organism>
<dbReference type="PANTHER" id="PTHR48051:SF46">
    <property type="entry name" value="LEUCINE RICH REPEAT-CONTAINING DOMAIN PROTEIN"/>
    <property type="match status" value="1"/>
</dbReference>
<feature type="region of interest" description="Disordered" evidence="3">
    <location>
        <begin position="516"/>
        <end position="544"/>
    </location>
</feature>
<gene>
    <name evidence="5" type="ORF">ALMOND_2B035246</name>
</gene>
<dbReference type="InterPro" id="IPR050216">
    <property type="entry name" value="LRR_domain-containing"/>
</dbReference>
<evidence type="ECO:0000256" key="3">
    <source>
        <dbReference type="SAM" id="MobiDB-lite"/>
    </source>
</evidence>
<evidence type="ECO:0000313" key="5">
    <source>
        <dbReference type="EMBL" id="VVA17186.1"/>
    </source>
</evidence>
<name>A0A5E4EP66_PRUDU</name>